<keyword evidence="2" id="KW-1185">Reference proteome</keyword>
<protein>
    <submittedName>
        <fullName evidence="1">Uncharacterized protein</fullName>
    </submittedName>
</protein>
<evidence type="ECO:0000313" key="2">
    <source>
        <dbReference type="Proteomes" id="UP000095237"/>
    </source>
</evidence>
<accession>A0A1E5IK75</accession>
<comment type="caution">
    <text evidence="1">The sequence shown here is derived from an EMBL/GenBank/DDBJ whole genome shotgun (WGS) entry which is preliminary data.</text>
</comment>
<dbReference type="Proteomes" id="UP000095237">
    <property type="component" value="Unassembled WGS sequence"/>
</dbReference>
<sequence length="118" mass="13748">MAFLHLINNPDNDDACKRLLKMLVDVGRDILIEFSMSQSTSFWRIFPCCQEAGLTEPHHCSQIYKFEVEMKNIMCENFNHDTSLVVERVLRLPYFEAVYANPNPIENAVKISDLGYFR</sequence>
<proteinExistence type="predicted"/>
<name>A0A1E5IK75_ENDTX</name>
<dbReference type="EMBL" id="LNVX01000291">
    <property type="protein sequence ID" value="OEG70834.1"/>
    <property type="molecule type" value="Genomic_DNA"/>
</dbReference>
<evidence type="ECO:0000313" key="1">
    <source>
        <dbReference type="EMBL" id="OEG70834.1"/>
    </source>
</evidence>
<organism evidence="1 2">
    <name type="scientific">Endomicrobium trichonymphae</name>
    <dbReference type="NCBI Taxonomy" id="1408204"/>
    <lineage>
        <taxon>Bacteria</taxon>
        <taxon>Pseudomonadati</taxon>
        <taxon>Elusimicrobiota</taxon>
        <taxon>Endomicrobiia</taxon>
        <taxon>Endomicrobiales</taxon>
        <taxon>Endomicrobiaceae</taxon>
        <taxon>Candidatus Endomicrobiellum</taxon>
    </lineage>
</organism>
<reference evidence="1 2" key="1">
    <citation type="submission" date="2015-11" db="EMBL/GenBank/DDBJ databases">
        <title>Evidence for parallel genomic evolution in an endosymbiosis of termite gut flagellates.</title>
        <authorList>
            <person name="Zheng H."/>
        </authorList>
    </citation>
    <scope>NUCLEOTIDE SEQUENCE [LARGE SCALE GENOMIC DNA]</scope>
    <source>
        <strain evidence="1 2">CET450</strain>
    </source>
</reference>
<gene>
    <name evidence="1" type="ORF">ATZ36_17870</name>
</gene>
<dbReference type="AlphaFoldDB" id="A0A1E5IK75"/>